<evidence type="ECO:0000259" key="4">
    <source>
        <dbReference type="PROSITE" id="PS50951"/>
    </source>
</evidence>
<dbReference type="Gene3D" id="1.20.5.1500">
    <property type="match status" value="1"/>
</dbReference>
<dbReference type="GO" id="GO:0007165">
    <property type="term" value="P:signal transduction"/>
    <property type="evidence" value="ECO:0007669"/>
    <property type="project" value="InterPro"/>
</dbReference>
<dbReference type="InterPro" id="IPR037231">
    <property type="entry name" value="NAP-like_sf"/>
</dbReference>
<dbReference type="GO" id="GO:0006334">
    <property type="term" value="P:nucleosome assembly"/>
    <property type="evidence" value="ECO:0007669"/>
    <property type="project" value="InterPro"/>
</dbReference>
<sequence length="253" mass="29310">MSEQSPKRRKLDVDGAQFQFPELEEIQNKLIAFDDQEMEEIKKINMKYSKLKEPLYEERQKAISGIKGFWFQVMGTHPTIVELIADEDEKVFAHLDMIQVKDLDPDTFMLSFIFNENPYFSNDSLWKKFSIANQEVKVTSCEIKWKDTEEGKSIKALLVKNLLNEKAENGDEDKNPSFFSLFDPDEQEYDVGEAFKEIWPNPMELYLESLAEEDDDSGDDHDDEDDDADDDEDEDEDEAGIIGDDEDEDGEDA</sequence>
<proteinExistence type="inferred from homology"/>
<dbReference type="Gene3D" id="3.30.1120.90">
    <property type="entry name" value="Nucleosome assembly protein"/>
    <property type="match status" value="1"/>
</dbReference>
<dbReference type="PANTHER" id="PTHR11875">
    <property type="entry name" value="TESTIS-SPECIFIC Y-ENCODED PROTEIN"/>
    <property type="match status" value="1"/>
</dbReference>
<gene>
    <name evidence="5" type="ORF">FJAP1339_LOCUS2315</name>
</gene>
<protein>
    <recommendedName>
        <fullName evidence="4">SARAH domain-containing protein</fullName>
    </recommendedName>
</protein>
<evidence type="ECO:0000313" key="5">
    <source>
        <dbReference type="EMBL" id="CAD9859795.1"/>
    </source>
</evidence>
<feature type="region of interest" description="Disordered" evidence="3">
    <location>
        <begin position="207"/>
        <end position="253"/>
    </location>
</feature>
<evidence type="ECO:0000256" key="2">
    <source>
        <dbReference type="RuleBase" id="RU003876"/>
    </source>
</evidence>
<feature type="domain" description="SARAH" evidence="4">
    <location>
        <begin position="15"/>
        <end position="62"/>
    </location>
</feature>
<dbReference type="EMBL" id="HBHR01004803">
    <property type="protein sequence ID" value="CAD9859795.1"/>
    <property type="molecule type" value="Transcribed_RNA"/>
</dbReference>
<feature type="compositionally biased region" description="Acidic residues" evidence="3">
    <location>
        <begin position="210"/>
        <end position="253"/>
    </location>
</feature>
<accession>A0A7S2UXW5</accession>
<dbReference type="Pfam" id="PF00956">
    <property type="entry name" value="NAP"/>
    <property type="match status" value="1"/>
</dbReference>
<reference evidence="5" key="1">
    <citation type="submission" date="2021-01" db="EMBL/GenBank/DDBJ databases">
        <authorList>
            <person name="Corre E."/>
            <person name="Pelletier E."/>
            <person name="Niang G."/>
            <person name="Scheremetjew M."/>
            <person name="Finn R."/>
            <person name="Kale V."/>
            <person name="Holt S."/>
            <person name="Cochrane G."/>
            <person name="Meng A."/>
            <person name="Brown T."/>
            <person name="Cohen L."/>
        </authorList>
    </citation>
    <scope>NUCLEOTIDE SEQUENCE</scope>
    <source>
        <strain evidence="5">CCMP1661</strain>
    </source>
</reference>
<dbReference type="InterPro" id="IPR002164">
    <property type="entry name" value="NAP_family"/>
</dbReference>
<evidence type="ECO:0000256" key="3">
    <source>
        <dbReference type="SAM" id="MobiDB-lite"/>
    </source>
</evidence>
<dbReference type="AlphaFoldDB" id="A0A7S2UXW5"/>
<dbReference type="PROSITE" id="PS50951">
    <property type="entry name" value="SARAH"/>
    <property type="match status" value="1"/>
</dbReference>
<organism evidence="5">
    <name type="scientific">Fibrocapsa japonica</name>
    <dbReference type="NCBI Taxonomy" id="94617"/>
    <lineage>
        <taxon>Eukaryota</taxon>
        <taxon>Sar</taxon>
        <taxon>Stramenopiles</taxon>
        <taxon>Ochrophyta</taxon>
        <taxon>Raphidophyceae</taxon>
        <taxon>Chattonellales</taxon>
        <taxon>Chattonellaceae</taxon>
        <taxon>Fibrocapsa</taxon>
    </lineage>
</organism>
<comment type="similarity">
    <text evidence="1 2">Belongs to the nucleosome assembly protein (NAP) family.</text>
</comment>
<dbReference type="GO" id="GO:0005634">
    <property type="term" value="C:nucleus"/>
    <property type="evidence" value="ECO:0007669"/>
    <property type="project" value="InterPro"/>
</dbReference>
<evidence type="ECO:0000256" key="1">
    <source>
        <dbReference type="ARBA" id="ARBA00009947"/>
    </source>
</evidence>
<dbReference type="InterPro" id="IPR011524">
    <property type="entry name" value="SARAH_dom"/>
</dbReference>
<name>A0A7S2UXW5_9STRA</name>
<dbReference type="SUPFAM" id="SSF143113">
    <property type="entry name" value="NAP-like"/>
    <property type="match status" value="1"/>
</dbReference>